<proteinExistence type="inferred from homology"/>
<keyword evidence="8 11" id="KW-0472">Membrane</keyword>
<feature type="transmembrane region" description="Helical" evidence="11">
    <location>
        <begin position="646"/>
        <end position="666"/>
    </location>
</feature>
<evidence type="ECO:0000313" key="14">
    <source>
        <dbReference type="Proteomes" id="UP000054359"/>
    </source>
</evidence>
<dbReference type="SMART" id="SM00369">
    <property type="entry name" value="LRR_TYP"/>
    <property type="match status" value="12"/>
</dbReference>
<dbReference type="FunFam" id="3.80.10.10:FF:001164">
    <property type="entry name" value="GH01279p"/>
    <property type="match status" value="1"/>
</dbReference>
<evidence type="ECO:0000256" key="6">
    <source>
        <dbReference type="ARBA" id="ARBA00022737"/>
    </source>
</evidence>
<dbReference type="Pfam" id="PF01582">
    <property type="entry name" value="TIR"/>
    <property type="match status" value="1"/>
</dbReference>
<accession>A0A087UI21</accession>
<sequence>MKASYIPSIFDIVMQYPQLQIMTICDNSAVDLSSRTNNITNSLRILNLRNNSIQLLPENAFLNFHNLKELDLSENKLSSITEAPFGKLHALKILELSFNSIASISKDALRVFPNLETFSLSNNKLNSINNNLFQFSPRLKSIDLSFNNLKNLPESLFYSLNSLEKILCSSCNIQAIDKDLFLNNINLLYVAFGNNEIEVLPSDLFRRQRFLEYVDLGYNNISEVYKGTFWNKSNLLGLNISRNNLKSLNADLFIGSPNIHLLNVSGNKLEMLKDDVIANMNDIEIFDLSYNKIKYVELGIKSEIRLRNIWLSHNFIKEIKIDWRNLVFLEKFNMDYNEIKSLHAPPCILNVKQTITFSFRHNQISEIDLQSTLADEKRAETDRTMAGCFFNGLSKNFLDLAFNPLKCDCHLYPFYFYLKRKPGRQIPSLLTFINENELACSQPLSLQNSTLLSLSEDVFSCLFETDCPQQCTCGFRGRDKLFFVNCTGANLSEVPQGAPYQTTVLYFNYNRLRSMKSLNNKIWHNLTELYVDFNELEDLTSWEVPEKLRFLSIKGNNLRTLPKHLMDFIANQSDFHLLFGGNDKHCTCKSKVFKEFLIANAAFIKDLDKIICEINSNGTNSSLPLYEVPDALLCADEQEDGSNKGLTTIALGIFFTVLLTLVLIYYKQRQLILSFLYIHCDQVFHICFEESDCEDKVFDAFIAYSSTDRNIVMTLLEQLEKKEPFFRLCIHERNWLPGRFITDNIIHSVQNSKRTIIVLSDTFISSPWFKMELRAAVVKVSEDKMNKVIVILVDKSTSFDGVEPDLRHVISKRTYLVWGERWFWEKLRYAMPRKSCKLNDEDIDSNRRLSDISLLLDV</sequence>
<dbReference type="STRING" id="407821.A0A087UI21"/>
<evidence type="ECO:0000256" key="5">
    <source>
        <dbReference type="ARBA" id="ARBA00022729"/>
    </source>
</evidence>
<dbReference type="AlphaFoldDB" id="A0A087UI21"/>
<keyword evidence="10" id="KW-0325">Glycoprotein</keyword>
<dbReference type="PANTHER" id="PTHR24365:SF541">
    <property type="entry name" value="PROTEIN TOLL-RELATED"/>
    <property type="match status" value="1"/>
</dbReference>
<evidence type="ECO:0000256" key="9">
    <source>
        <dbReference type="ARBA" id="ARBA00023170"/>
    </source>
</evidence>
<evidence type="ECO:0000256" key="10">
    <source>
        <dbReference type="ARBA" id="ARBA00023180"/>
    </source>
</evidence>
<evidence type="ECO:0000313" key="13">
    <source>
        <dbReference type="EMBL" id="KFM77010.1"/>
    </source>
</evidence>
<gene>
    <name evidence="13" type="ORF">X975_14452</name>
</gene>
<dbReference type="SUPFAM" id="SSF52058">
    <property type="entry name" value="L domain-like"/>
    <property type="match status" value="2"/>
</dbReference>
<dbReference type="InterPro" id="IPR001611">
    <property type="entry name" value="Leu-rich_rpt"/>
</dbReference>
<evidence type="ECO:0000256" key="4">
    <source>
        <dbReference type="ARBA" id="ARBA00022692"/>
    </source>
</evidence>
<dbReference type="InterPro" id="IPR000372">
    <property type="entry name" value="LRRNT"/>
</dbReference>
<dbReference type="InterPro" id="IPR017241">
    <property type="entry name" value="Toll-like_receptor"/>
</dbReference>
<dbReference type="PANTHER" id="PTHR24365">
    <property type="entry name" value="TOLL-LIKE RECEPTOR"/>
    <property type="match status" value="1"/>
</dbReference>
<evidence type="ECO:0000259" key="12">
    <source>
        <dbReference type="PROSITE" id="PS50104"/>
    </source>
</evidence>
<dbReference type="InterPro" id="IPR032675">
    <property type="entry name" value="LRR_dom_sf"/>
</dbReference>
<protein>
    <submittedName>
        <fullName evidence="13">Protein toll</fullName>
    </submittedName>
</protein>
<dbReference type="OrthoDB" id="1421090at2759"/>
<dbReference type="GO" id="GO:0005886">
    <property type="term" value="C:plasma membrane"/>
    <property type="evidence" value="ECO:0007669"/>
    <property type="project" value="TreeGrafter"/>
</dbReference>
<keyword evidence="14" id="KW-1185">Reference proteome</keyword>
<keyword evidence="3" id="KW-0433">Leucine-rich repeat</keyword>
<keyword evidence="4 11" id="KW-0812">Transmembrane</keyword>
<dbReference type="EMBL" id="KK119894">
    <property type="protein sequence ID" value="KFM77010.1"/>
    <property type="molecule type" value="Genomic_DNA"/>
</dbReference>
<keyword evidence="6" id="KW-0677">Repeat</keyword>
<feature type="domain" description="TIR" evidence="12">
    <location>
        <begin position="696"/>
        <end position="831"/>
    </location>
</feature>
<dbReference type="SMART" id="SM00255">
    <property type="entry name" value="TIR"/>
    <property type="match status" value="1"/>
</dbReference>
<dbReference type="SMART" id="SM00365">
    <property type="entry name" value="LRR_SD22"/>
    <property type="match status" value="6"/>
</dbReference>
<dbReference type="InterPro" id="IPR035897">
    <property type="entry name" value="Toll_tir_struct_dom_sf"/>
</dbReference>
<evidence type="ECO:0000256" key="8">
    <source>
        <dbReference type="ARBA" id="ARBA00023136"/>
    </source>
</evidence>
<reference evidence="13 14" key="1">
    <citation type="submission" date="2013-11" db="EMBL/GenBank/DDBJ databases">
        <title>Genome sequencing of Stegodyphus mimosarum.</title>
        <authorList>
            <person name="Bechsgaard J."/>
        </authorList>
    </citation>
    <scope>NUCLEOTIDE SEQUENCE [LARGE SCALE GENOMIC DNA]</scope>
</reference>
<keyword evidence="9" id="KW-0675">Receptor</keyword>
<evidence type="ECO:0000256" key="2">
    <source>
        <dbReference type="ARBA" id="ARBA00009634"/>
    </source>
</evidence>
<dbReference type="PRINTS" id="PR01537">
    <property type="entry name" value="INTRLKN1R1F"/>
</dbReference>
<evidence type="ECO:0000256" key="11">
    <source>
        <dbReference type="SAM" id="Phobius"/>
    </source>
</evidence>
<dbReference type="InterPro" id="IPR000157">
    <property type="entry name" value="TIR_dom"/>
</dbReference>
<dbReference type="PIRSF" id="PIRSF037595">
    <property type="entry name" value="Toll-like_receptor"/>
    <property type="match status" value="1"/>
</dbReference>
<dbReference type="Pfam" id="PF13855">
    <property type="entry name" value="LRR_8"/>
    <property type="match status" value="3"/>
</dbReference>
<name>A0A087UI21_STEMI</name>
<evidence type="ECO:0000256" key="7">
    <source>
        <dbReference type="ARBA" id="ARBA00022989"/>
    </source>
</evidence>
<dbReference type="GO" id="GO:0006955">
    <property type="term" value="P:immune response"/>
    <property type="evidence" value="ECO:0007669"/>
    <property type="project" value="InterPro"/>
</dbReference>
<organism evidence="13 14">
    <name type="scientific">Stegodyphus mimosarum</name>
    <name type="common">African social velvet spider</name>
    <dbReference type="NCBI Taxonomy" id="407821"/>
    <lineage>
        <taxon>Eukaryota</taxon>
        <taxon>Metazoa</taxon>
        <taxon>Ecdysozoa</taxon>
        <taxon>Arthropoda</taxon>
        <taxon>Chelicerata</taxon>
        <taxon>Arachnida</taxon>
        <taxon>Araneae</taxon>
        <taxon>Araneomorphae</taxon>
        <taxon>Entelegynae</taxon>
        <taxon>Eresoidea</taxon>
        <taxon>Eresidae</taxon>
        <taxon>Stegodyphus</taxon>
    </lineage>
</organism>
<keyword evidence="7 11" id="KW-1133">Transmembrane helix</keyword>
<evidence type="ECO:0000256" key="1">
    <source>
        <dbReference type="ARBA" id="ARBA00004479"/>
    </source>
</evidence>
<dbReference type="GO" id="GO:0002224">
    <property type="term" value="P:toll-like receptor signaling pathway"/>
    <property type="evidence" value="ECO:0007669"/>
    <property type="project" value="InterPro"/>
</dbReference>
<feature type="non-terminal residue" evidence="13">
    <location>
        <position position="858"/>
    </location>
</feature>
<dbReference type="PROSITE" id="PS50104">
    <property type="entry name" value="TIR"/>
    <property type="match status" value="1"/>
</dbReference>
<dbReference type="SMART" id="SM00364">
    <property type="entry name" value="LRR_BAC"/>
    <property type="match status" value="6"/>
</dbReference>
<dbReference type="SMART" id="SM00013">
    <property type="entry name" value="LRRNT"/>
    <property type="match status" value="1"/>
</dbReference>
<dbReference type="InterPro" id="IPR003591">
    <property type="entry name" value="Leu-rich_rpt_typical-subtyp"/>
</dbReference>
<comment type="similarity">
    <text evidence="2">Belongs to the Toll-like receptor family.</text>
</comment>
<dbReference type="SUPFAM" id="SSF52200">
    <property type="entry name" value="Toll/Interleukin receptor TIR domain"/>
    <property type="match status" value="1"/>
</dbReference>
<keyword evidence="5" id="KW-0732">Signal</keyword>
<evidence type="ECO:0000256" key="3">
    <source>
        <dbReference type="ARBA" id="ARBA00022614"/>
    </source>
</evidence>
<dbReference type="Gene3D" id="3.40.50.10140">
    <property type="entry name" value="Toll/interleukin-1 receptor homology (TIR) domain"/>
    <property type="match status" value="1"/>
</dbReference>
<comment type="subcellular location">
    <subcellularLocation>
        <location evidence="1">Membrane</location>
        <topology evidence="1">Single-pass type I membrane protein</topology>
    </subcellularLocation>
</comment>
<dbReference type="Gene3D" id="3.80.10.10">
    <property type="entry name" value="Ribonuclease Inhibitor"/>
    <property type="match status" value="3"/>
</dbReference>
<dbReference type="Proteomes" id="UP000054359">
    <property type="component" value="Unassembled WGS sequence"/>
</dbReference>
<dbReference type="OMA" id="RCSCFVR"/>
<dbReference type="PROSITE" id="PS51450">
    <property type="entry name" value="LRR"/>
    <property type="match status" value="4"/>
</dbReference>
<dbReference type="GO" id="GO:0004888">
    <property type="term" value="F:transmembrane signaling receptor activity"/>
    <property type="evidence" value="ECO:0007669"/>
    <property type="project" value="InterPro"/>
</dbReference>